<dbReference type="GeneID" id="24437773"/>
<sequence length="100" mass="11783">MFIQFQEYPTLYFKKLVINKTRVQVIQNQFLGLKIILFSTLRFVLLQTIQAQQLKASSKYYLQKSYKNQESIKNIMIRIIFLQSGFKGVNTLGSENNIQL</sequence>
<reference evidence="2" key="1">
    <citation type="journal article" date="2006" name="PLoS Biol.">
        <title>Macronuclear genome sequence of the ciliate Tetrahymena thermophila, a model eukaryote.</title>
        <authorList>
            <person name="Eisen J.A."/>
            <person name="Coyne R.S."/>
            <person name="Wu M."/>
            <person name="Wu D."/>
            <person name="Thiagarajan M."/>
            <person name="Wortman J.R."/>
            <person name="Badger J.H."/>
            <person name="Ren Q."/>
            <person name="Amedeo P."/>
            <person name="Jones K.M."/>
            <person name="Tallon L.J."/>
            <person name="Delcher A.L."/>
            <person name="Salzberg S.L."/>
            <person name="Silva J.C."/>
            <person name="Haas B.J."/>
            <person name="Majoros W.H."/>
            <person name="Farzad M."/>
            <person name="Carlton J.M."/>
            <person name="Smith R.K. Jr."/>
            <person name="Garg J."/>
            <person name="Pearlman R.E."/>
            <person name="Karrer K.M."/>
            <person name="Sun L."/>
            <person name="Manning G."/>
            <person name="Elde N.C."/>
            <person name="Turkewitz A.P."/>
            <person name="Asai D.J."/>
            <person name="Wilkes D.E."/>
            <person name="Wang Y."/>
            <person name="Cai H."/>
            <person name="Collins K."/>
            <person name="Stewart B.A."/>
            <person name="Lee S.R."/>
            <person name="Wilamowska K."/>
            <person name="Weinberg Z."/>
            <person name="Ruzzo W.L."/>
            <person name="Wloga D."/>
            <person name="Gaertig J."/>
            <person name="Frankel J."/>
            <person name="Tsao C.-C."/>
            <person name="Gorovsky M.A."/>
            <person name="Keeling P.J."/>
            <person name="Waller R.F."/>
            <person name="Patron N.J."/>
            <person name="Cherry J.M."/>
            <person name="Stover N.A."/>
            <person name="Krieger C.J."/>
            <person name="del Toro C."/>
            <person name="Ryder H.F."/>
            <person name="Williamson S.C."/>
            <person name="Barbeau R.A."/>
            <person name="Hamilton E.P."/>
            <person name="Orias E."/>
        </authorList>
    </citation>
    <scope>NUCLEOTIDE SEQUENCE [LARGE SCALE GENOMIC DNA]</scope>
    <source>
        <strain evidence="2">SB210</strain>
    </source>
</reference>
<accession>W7XC73</accession>
<organism evidence="1 2">
    <name type="scientific">Tetrahymena thermophila (strain SB210)</name>
    <dbReference type="NCBI Taxonomy" id="312017"/>
    <lineage>
        <taxon>Eukaryota</taxon>
        <taxon>Sar</taxon>
        <taxon>Alveolata</taxon>
        <taxon>Ciliophora</taxon>
        <taxon>Intramacronucleata</taxon>
        <taxon>Oligohymenophorea</taxon>
        <taxon>Hymenostomatida</taxon>
        <taxon>Tetrahymenina</taxon>
        <taxon>Tetrahymenidae</taxon>
        <taxon>Tetrahymena</taxon>
    </lineage>
</organism>
<proteinExistence type="predicted"/>
<dbReference type="InParanoid" id="W7XC73"/>
<dbReference type="KEGG" id="tet:TTHERM_000196499"/>
<evidence type="ECO:0000313" key="1">
    <source>
        <dbReference type="EMBL" id="EWS74118.1"/>
    </source>
</evidence>
<dbReference type="RefSeq" id="XP_012653373.1">
    <property type="nucleotide sequence ID" value="XM_012797919.1"/>
</dbReference>
<name>W7XC73_TETTS</name>
<protein>
    <submittedName>
        <fullName evidence="1">Uncharacterized protein</fullName>
    </submittedName>
</protein>
<dbReference type="EMBL" id="GG662673">
    <property type="protein sequence ID" value="EWS74118.1"/>
    <property type="molecule type" value="Genomic_DNA"/>
</dbReference>
<dbReference type="Proteomes" id="UP000009168">
    <property type="component" value="Unassembled WGS sequence"/>
</dbReference>
<dbReference type="AlphaFoldDB" id="W7XC73"/>
<evidence type="ECO:0000313" key="2">
    <source>
        <dbReference type="Proteomes" id="UP000009168"/>
    </source>
</evidence>
<gene>
    <name evidence="1" type="ORF">TTHERM_000196499</name>
</gene>
<keyword evidence="2" id="KW-1185">Reference proteome</keyword>